<dbReference type="Pfam" id="PF00126">
    <property type="entry name" value="HTH_1"/>
    <property type="match status" value="1"/>
</dbReference>
<evidence type="ECO:0000256" key="3">
    <source>
        <dbReference type="ARBA" id="ARBA00023125"/>
    </source>
</evidence>
<dbReference type="OrthoDB" id="9786526at2"/>
<evidence type="ECO:0000256" key="4">
    <source>
        <dbReference type="ARBA" id="ARBA00023163"/>
    </source>
</evidence>
<dbReference type="InterPro" id="IPR036390">
    <property type="entry name" value="WH_DNA-bd_sf"/>
</dbReference>
<comment type="caution">
    <text evidence="6">The sequence shown here is derived from an EMBL/GenBank/DDBJ whole genome shotgun (WGS) entry which is preliminary data.</text>
</comment>
<dbReference type="PANTHER" id="PTHR30537">
    <property type="entry name" value="HTH-TYPE TRANSCRIPTIONAL REGULATOR"/>
    <property type="match status" value="1"/>
</dbReference>
<dbReference type="GO" id="GO:0003700">
    <property type="term" value="F:DNA-binding transcription factor activity"/>
    <property type="evidence" value="ECO:0007669"/>
    <property type="project" value="InterPro"/>
</dbReference>
<dbReference type="Gene3D" id="1.10.10.10">
    <property type="entry name" value="Winged helix-like DNA-binding domain superfamily/Winged helix DNA-binding domain"/>
    <property type="match status" value="1"/>
</dbReference>
<dbReference type="SUPFAM" id="SSF53850">
    <property type="entry name" value="Periplasmic binding protein-like II"/>
    <property type="match status" value="1"/>
</dbReference>
<dbReference type="InterPro" id="IPR005119">
    <property type="entry name" value="LysR_subst-bd"/>
</dbReference>
<reference evidence="6 7" key="1">
    <citation type="submission" date="2019-03" db="EMBL/GenBank/DDBJ databases">
        <title>Genomic Encyclopedia of Type Strains, Phase III (KMG-III): the genomes of soil and plant-associated and newly described type strains.</title>
        <authorList>
            <person name="Whitman W."/>
        </authorList>
    </citation>
    <scope>NUCLEOTIDE SEQUENCE [LARGE SCALE GENOMIC DNA]</scope>
    <source>
        <strain evidence="6 7">CGMCC 1.7002</strain>
    </source>
</reference>
<dbReference type="AlphaFoldDB" id="A0A4R6VS23"/>
<feature type="domain" description="HTH lysR-type" evidence="5">
    <location>
        <begin position="1"/>
        <end position="59"/>
    </location>
</feature>
<dbReference type="Gene3D" id="3.40.190.290">
    <property type="match status" value="1"/>
</dbReference>
<name>A0A4R6VS23_9HYPH</name>
<dbReference type="GO" id="GO:0006351">
    <property type="term" value="P:DNA-templated transcription"/>
    <property type="evidence" value="ECO:0007669"/>
    <property type="project" value="TreeGrafter"/>
</dbReference>
<evidence type="ECO:0000313" key="7">
    <source>
        <dbReference type="Proteomes" id="UP000295391"/>
    </source>
</evidence>
<dbReference type="InterPro" id="IPR058163">
    <property type="entry name" value="LysR-type_TF_proteobact-type"/>
</dbReference>
<dbReference type="FunFam" id="1.10.10.10:FF:000001">
    <property type="entry name" value="LysR family transcriptional regulator"/>
    <property type="match status" value="1"/>
</dbReference>
<keyword evidence="2" id="KW-0805">Transcription regulation</keyword>
<dbReference type="EMBL" id="SNYR01000001">
    <property type="protein sequence ID" value="TDQ66823.1"/>
    <property type="molecule type" value="Genomic_DNA"/>
</dbReference>
<dbReference type="SUPFAM" id="SSF46785">
    <property type="entry name" value="Winged helix' DNA-binding domain"/>
    <property type="match status" value="1"/>
</dbReference>
<keyword evidence="3 6" id="KW-0238">DNA-binding</keyword>
<dbReference type="Proteomes" id="UP000295391">
    <property type="component" value="Unassembled WGS sequence"/>
</dbReference>
<dbReference type="GO" id="GO:0043565">
    <property type="term" value="F:sequence-specific DNA binding"/>
    <property type="evidence" value="ECO:0007669"/>
    <property type="project" value="TreeGrafter"/>
</dbReference>
<keyword evidence="4" id="KW-0804">Transcription</keyword>
<gene>
    <name evidence="6" type="ORF">ATL17_0828</name>
</gene>
<dbReference type="Pfam" id="PF03466">
    <property type="entry name" value="LysR_substrate"/>
    <property type="match status" value="1"/>
</dbReference>
<dbReference type="PANTHER" id="PTHR30537:SF5">
    <property type="entry name" value="HTH-TYPE TRANSCRIPTIONAL ACTIVATOR TTDR-RELATED"/>
    <property type="match status" value="1"/>
</dbReference>
<evidence type="ECO:0000313" key="6">
    <source>
        <dbReference type="EMBL" id="TDQ66823.1"/>
    </source>
</evidence>
<dbReference type="InterPro" id="IPR000847">
    <property type="entry name" value="LysR_HTH_N"/>
</dbReference>
<dbReference type="PROSITE" id="PS50931">
    <property type="entry name" value="HTH_LYSR"/>
    <property type="match status" value="1"/>
</dbReference>
<organism evidence="6 7">
    <name type="scientific">Maritalea mobilis</name>
    <dbReference type="NCBI Taxonomy" id="483324"/>
    <lineage>
        <taxon>Bacteria</taxon>
        <taxon>Pseudomonadati</taxon>
        <taxon>Pseudomonadota</taxon>
        <taxon>Alphaproteobacteria</taxon>
        <taxon>Hyphomicrobiales</taxon>
        <taxon>Devosiaceae</taxon>
        <taxon>Maritalea</taxon>
    </lineage>
</organism>
<dbReference type="RefSeq" id="WP_133571488.1">
    <property type="nucleotide sequence ID" value="NZ_SNYR01000001.1"/>
</dbReference>
<comment type="similarity">
    <text evidence="1">Belongs to the LysR transcriptional regulatory family.</text>
</comment>
<protein>
    <submittedName>
        <fullName evidence="6">DNA-binding transcriptional LysR family regulator</fullName>
    </submittedName>
</protein>
<dbReference type="InterPro" id="IPR036388">
    <property type="entry name" value="WH-like_DNA-bd_sf"/>
</dbReference>
<keyword evidence="7" id="KW-1185">Reference proteome</keyword>
<evidence type="ECO:0000259" key="5">
    <source>
        <dbReference type="PROSITE" id="PS50931"/>
    </source>
</evidence>
<evidence type="ECO:0000256" key="1">
    <source>
        <dbReference type="ARBA" id="ARBA00009437"/>
    </source>
</evidence>
<evidence type="ECO:0000256" key="2">
    <source>
        <dbReference type="ARBA" id="ARBA00023015"/>
    </source>
</evidence>
<accession>A0A4R6VS23</accession>
<proteinExistence type="inferred from homology"/>
<sequence>MDMLNAMQTFVAVAENHGITAASEKLGCSKAIVSRTLSLLEERLDVRLLNRTTRRVSLTEAGNEYLEHCRNILEQNAEIESRFAEKSLEPQGRLRIAVPVTFGSQYVAPLLPKFLERHKKVQVDLHMSDRYVDIIEEGMDLAIRIGATGSDSLIVRKFAETHHQLAASPELIERMGGKPKDVSDLKNWPSITYSLRQNAPAWQNFRVAPDSIRTSTNNGDTIVTLAEQGVGYCYLPTFILTPALELGSLVPMLENEANDTTPLYVLYPHRRRLPLKTRVFIDFMVENFSDL</sequence>
<dbReference type="CDD" id="cd08422">
    <property type="entry name" value="PBP2_CrgA_like"/>
    <property type="match status" value="1"/>
</dbReference>